<comment type="caution">
    <text evidence="4">The sequence shown here is derived from an EMBL/GenBank/DDBJ whole genome shotgun (WGS) entry which is preliminary data.</text>
</comment>
<reference evidence="4" key="1">
    <citation type="submission" date="2020-11" db="EMBL/GenBank/DDBJ databases">
        <authorList>
            <consortium name="DOE Joint Genome Institute"/>
            <person name="Ahrendt S."/>
            <person name="Riley R."/>
            <person name="Andreopoulos W."/>
            <person name="Labutti K."/>
            <person name="Pangilinan J."/>
            <person name="Ruiz-Duenas F.J."/>
            <person name="Barrasa J.M."/>
            <person name="Sanchez-Garcia M."/>
            <person name="Camarero S."/>
            <person name="Miyauchi S."/>
            <person name="Serrano A."/>
            <person name="Linde D."/>
            <person name="Babiker R."/>
            <person name="Drula E."/>
            <person name="Ayuso-Fernandez I."/>
            <person name="Pacheco R."/>
            <person name="Padilla G."/>
            <person name="Ferreira P."/>
            <person name="Barriuso J."/>
            <person name="Kellner H."/>
            <person name="Castanera R."/>
            <person name="Alfaro M."/>
            <person name="Ramirez L."/>
            <person name="Pisabarro A.G."/>
            <person name="Kuo A."/>
            <person name="Tritt A."/>
            <person name="Lipzen A."/>
            <person name="He G."/>
            <person name="Yan M."/>
            <person name="Ng V."/>
            <person name="Cullen D."/>
            <person name="Martin F."/>
            <person name="Rosso M.-N."/>
            <person name="Henrissat B."/>
            <person name="Hibbett D."/>
            <person name="Martinez A.T."/>
            <person name="Grigoriev I.V."/>
        </authorList>
    </citation>
    <scope>NUCLEOTIDE SEQUENCE</scope>
    <source>
        <strain evidence="4">CBS 247.69</strain>
    </source>
</reference>
<evidence type="ECO:0000256" key="1">
    <source>
        <dbReference type="SAM" id="MobiDB-lite"/>
    </source>
</evidence>
<organism evidence="4 5">
    <name type="scientific">Collybia nuda</name>
    <dbReference type="NCBI Taxonomy" id="64659"/>
    <lineage>
        <taxon>Eukaryota</taxon>
        <taxon>Fungi</taxon>
        <taxon>Dikarya</taxon>
        <taxon>Basidiomycota</taxon>
        <taxon>Agaricomycotina</taxon>
        <taxon>Agaricomycetes</taxon>
        <taxon>Agaricomycetidae</taxon>
        <taxon>Agaricales</taxon>
        <taxon>Tricholomatineae</taxon>
        <taxon>Clitocybaceae</taxon>
        <taxon>Collybia</taxon>
    </lineage>
</organism>
<dbReference type="AlphaFoldDB" id="A0A9P6CF69"/>
<evidence type="ECO:0000313" key="4">
    <source>
        <dbReference type="EMBL" id="KAF9463761.1"/>
    </source>
</evidence>
<keyword evidence="5" id="KW-1185">Reference proteome</keyword>
<dbReference type="EMBL" id="MU150259">
    <property type="protein sequence ID" value="KAF9463761.1"/>
    <property type="molecule type" value="Genomic_DNA"/>
</dbReference>
<sequence>MNPQNTPLFNDTDLEAQATPGNGRSHTPSFHTTGSHNPTLHPDPTRLGEEPRGEYSAKAEAFNNVSPSEPEWKPWKLNDPYLSKFPKDEQAMEEWVKVMKESDDGMCKGWTDQIDTLIIFAGLFSATVTAFTIESYKWLDEGPAEMLARLQLRALLNETSDSTTVDRLAPATFDVNPSSVLINTLWFSSLTIALAAVVISILCKQWLYEYQRYENFTEKEIFLIHGLRYRGLQAWKVPTIIAFLPIFLQTALMLFLVGLLILLGPLQTVVASVTTAIVGLTFLFLVITTVLPAMQYIFPMFNTQCAYKSSQSWSFLLISTFWLFDFLLFTNWATFDRWEVTRVCDGTGRTLSRVYELLSSGVDAFRKIYGFLAESSLKPTINADLILLSDFVTGLDPSRKAEIITAVPLNIQETMNFRRLEQLKGYIKQGRTERLKPMSDAPDPTFQSGFYELKSVNHKYQLRSQMVLGQFLRRDDHISDSEVFNRYIEHWARCINDTSNDMQNKAPWKTGDKQWREIFWPTNLAHHVDIQWDPEIASRIIKLYSYLLKTNQFSLRAMYCLAAMYSSFMESHRQQAISPPPFTLLKDIQDWINRVADIDIVQGANNADLVTFCLVGKQKNIFSDPTHLSDLEKEFLESFARFFVDFYQRRDVSNELGGRLNPQPNPSLAILRGYLDQNTYTSFETR</sequence>
<keyword evidence="2" id="KW-0472">Membrane</keyword>
<evidence type="ECO:0000313" key="5">
    <source>
        <dbReference type="Proteomes" id="UP000807353"/>
    </source>
</evidence>
<feature type="region of interest" description="Disordered" evidence="1">
    <location>
        <begin position="1"/>
        <end position="55"/>
    </location>
</feature>
<feature type="compositionally biased region" description="Polar residues" evidence="1">
    <location>
        <begin position="19"/>
        <end position="38"/>
    </location>
</feature>
<feature type="transmembrane region" description="Helical" evidence="2">
    <location>
        <begin position="116"/>
        <end position="133"/>
    </location>
</feature>
<keyword evidence="2" id="KW-0812">Transmembrane</keyword>
<dbReference type="Proteomes" id="UP000807353">
    <property type="component" value="Unassembled WGS sequence"/>
</dbReference>
<evidence type="ECO:0000256" key="2">
    <source>
        <dbReference type="SAM" id="Phobius"/>
    </source>
</evidence>
<feature type="compositionally biased region" description="Basic and acidic residues" evidence="1">
    <location>
        <begin position="43"/>
        <end position="55"/>
    </location>
</feature>
<accession>A0A9P6CF69</accession>
<protein>
    <recommendedName>
        <fullName evidence="3">DUF6535 domain-containing protein</fullName>
    </recommendedName>
</protein>
<evidence type="ECO:0000259" key="3">
    <source>
        <dbReference type="Pfam" id="PF20153"/>
    </source>
</evidence>
<feature type="transmembrane region" description="Helical" evidence="2">
    <location>
        <begin position="315"/>
        <end position="335"/>
    </location>
</feature>
<name>A0A9P6CF69_9AGAR</name>
<dbReference type="Pfam" id="PF20153">
    <property type="entry name" value="DUF6535"/>
    <property type="match status" value="1"/>
</dbReference>
<feature type="transmembrane region" description="Helical" evidence="2">
    <location>
        <begin position="185"/>
        <end position="203"/>
    </location>
</feature>
<feature type="transmembrane region" description="Helical" evidence="2">
    <location>
        <begin position="269"/>
        <end position="294"/>
    </location>
</feature>
<dbReference type="InterPro" id="IPR045338">
    <property type="entry name" value="DUF6535"/>
</dbReference>
<feature type="domain" description="DUF6535" evidence="3">
    <location>
        <begin position="96"/>
        <end position="263"/>
    </location>
</feature>
<gene>
    <name evidence="4" type="ORF">BDZ94DRAFT_588629</name>
</gene>
<feature type="transmembrane region" description="Helical" evidence="2">
    <location>
        <begin position="240"/>
        <end position="263"/>
    </location>
</feature>
<keyword evidence="2" id="KW-1133">Transmembrane helix</keyword>
<dbReference type="OrthoDB" id="3219854at2759"/>
<proteinExistence type="predicted"/>